<dbReference type="STRING" id="308745.A0A0F8UT44"/>
<dbReference type="GO" id="GO:0005634">
    <property type="term" value="C:nucleus"/>
    <property type="evidence" value="ECO:0007669"/>
    <property type="project" value="TreeGrafter"/>
</dbReference>
<dbReference type="Pfam" id="PF01137">
    <property type="entry name" value="RTC"/>
    <property type="match status" value="1"/>
</dbReference>
<name>A0A0F8UT44_9EURO</name>
<reference evidence="3 4" key="1">
    <citation type="submission" date="2015-02" db="EMBL/GenBank/DDBJ databases">
        <title>Draft Genome Sequences of Two Closely-Related Aflatoxigenic Aspergillus Species Obtained from the Cote d'Ivoire.</title>
        <authorList>
            <person name="Moore G.G."/>
            <person name="Beltz S.B."/>
            <person name="Mack B.M."/>
        </authorList>
    </citation>
    <scope>NUCLEOTIDE SEQUENCE [LARGE SCALE GENOMIC DNA]</scope>
    <source>
        <strain evidence="3 4">SRRC1468</strain>
    </source>
</reference>
<evidence type="ECO:0000313" key="3">
    <source>
        <dbReference type="EMBL" id="KKK14011.1"/>
    </source>
</evidence>
<feature type="region of interest" description="Disordered" evidence="1">
    <location>
        <begin position="326"/>
        <end position="352"/>
    </location>
</feature>
<feature type="domain" description="RNA 3'-terminal phosphate cyclase" evidence="2">
    <location>
        <begin position="23"/>
        <end position="493"/>
    </location>
</feature>
<organism evidence="3 4">
    <name type="scientific">Aspergillus rambellii</name>
    <dbReference type="NCBI Taxonomy" id="308745"/>
    <lineage>
        <taxon>Eukaryota</taxon>
        <taxon>Fungi</taxon>
        <taxon>Dikarya</taxon>
        <taxon>Ascomycota</taxon>
        <taxon>Pezizomycotina</taxon>
        <taxon>Eurotiomycetes</taxon>
        <taxon>Eurotiomycetidae</taxon>
        <taxon>Eurotiales</taxon>
        <taxon>Aspergillaceae</taxon>
        <taxon>Aspergillus</taxon>
        <taxon>Aspergillus subgen. Nidulantes</taxon>
    </lineage>
</organism>
<gene>
    <name evidence="3" type="ORF">ARAM_006255</name>
</gene>
<protein>
    <recommendedName>
        <fullName evidence="2">RNA 3'-terminal phosphate cyclase domain-containing protein</fullName>
    </recommendedName>
</protein>
<evidence type="ECO:0000259" key="2">
    <source>
        <dbReference type="Pfam" id="PF01137"/>
    </source>
</evidence>
<feature type="compositionally biased region" description="Basic and acidic residues" evidence="1">
    <location>
        <begin position="95"/>
        <end position="109"/>
    </location>
</feature>
<dbReference type="FunFam" id="3.65.10.20:FF:000013">
    <property type="entry name" value="TatD related DNase"/>
    <property type="match status" value="1"/>
</dbReference>
<feature type="compositionally biased region" description="Low complexity" evidence="1">
    <location>
        <begin position="326"/>
        <end position="338"/>
    </location>
</feature>
<dbReference type="AlphaFoldDB" id="A0A0F8UT44"/>
<dbReference type="EMBL" id="JZBS01003693">
    <property type="protein sequence ID" value="KKK14011.1"/>
    <property type="molecule type" value="Genomic_DNA"/>
</dbReference>
<feature type="region of interest" description="Disordered" evidence="1">
    <location>
        <begin position="86"/>
        <end position="109"/>
    </location>
</feature>
<dbReference type="InterPro" id="IPR037136">
    <property type="entry name" value="RNA3'_phos_cyclase_dom_sf"/>
</dbReference>
<dbReference type="Gene3D" id="3.65.10.20">
    <property type="entry name" value="RNA 3'-terminal phosphate cyclase domain"/>
    <property type="match status" value="2"/>
</dbReference>
<dbReference type="GO" id="GO:0006396">
    <property type="term" value="P:RNA processing"/>
    <property type="evidence" value="ECO:0007669"/>
    <property type="project" value="InterPro"/>
</dbReference>
<evidence type="ECO:0000256" key="1">
    <source>
        <dbReference type="SAM" id="MobiDB-lite"/>
    </source>
</evidence>
<sequence>MAPAQPTRVETTIQPIRLDGRTLEGGGQLVRIAIALSALTGQPITIDHIRGNRSGKKGLKNSHLAAINCLGEMSGSTLVGAQVDSPSLGFYPPPPREESITDSSHEDGPLSKREINIRLPTVGSIFLVFQALYPCLLHCGGSTTPDNPIYLSITGGTNVSFSPSYDYVSQVLIPNFARCGLPRLSADLEKRGWLAGARSLGKVTFRIETLPRDRDTEASGDARYWFPLIDLNQYDRGTISKIDITVLAPDGSVTEEFERGSGKNKKANKGHRRTDPRIQNHNYTTWEEEKGTDAGQRGRNLGTVREFMESETYRLLRKRLRKIPSSIFSPREPSSSSSVKGPEEAGSDEDAVRIDTHTTEATYSRSCLYVLIVAHTSTGFKIGRDALYRGDGKKRTEGRDRGGMIGAVTDLVEDCVEGFIQELYNPTLQSGTPCAATRPPCVDEYMRDQLVVFEALGRMSRGQINTAASSKEDERYWSLHTRTAQWVCREMLGEDSLG</sequence>
<dbReference type="PANTHER" id="PTHR11096">
    <property type="entry name" value="RNA 3' TERMINAL PHOSPHATE CYCLASE"/>
    <property type="match status" value="1"/>
</dbReference>
<comment type="caution">
    <text evidence="3">The sequence shown here is derived from an EMBL/GenBank/DDBJ whole genome shotgun (WGS) entry which is preliminary data.</text>
</comment>
<dbReference type="SUPFAM" id="SSF55205">
    <property type="entry name" value="EPT/RTPC-like"/>
    <property type="match status" value="1"/>
</dbReference>
<proteinExistence type="predicted"/>
<dbReference type="PANTHER" id="PTHR11096:SF0">
    <property type="entry name" value="RNA 3'-TERMINAL PHOSPHATE CYCLASE"/>
    <property type="match status" value="1"/>
</dbReference>
<keyword evidence="4" id="KW-1185">Reference proteome</keyword>
<evidence type="ECO:0000313" key="4">
    <source>
        <dbReference type="Proteomes" id="UP000034291"/>
    </source>
</evidence>
<dbReference type="OrthoDB" id="25029at2759"/>
<dbReference type="InterPro" id="IPR000228">
    <property type="entry name" value="RNA3'_term_phos_cyc"/>
</dbReference>
<feature type="compositionally biased region" description="Basic residues" evidence="1">
    <location>
        <begin position="262"/>
        <end position="272"/>
    </location>
</feature>
<dbReference type="Proteomes" id="UP000034291">
    <property type="component" value="Unassembled WGS sequence"/>
</dbReference>
<feature type="region of interest" description="Disordered" evidence="1">
    <location>
        <begin position="255"/>
        <end position="277"/>
    </location>
</feature>
<accession>A0A0F8UT44</accession>
<dbReference type="GO" id="GO:0003963">
    <property type="term" value="F:RNA-3'-phosphate cyclase activity"/>
    <property type="evidence" value="ECO:0007669"/>
    <property type="project" value="TreeGrafter"/>
</dbReference>
<dbReference type="InterPro" id="IPR023797">
    <property type="entry name" value="RNA3'_phos_cyclase_dom"/>
</dbReference>
<dbReference type="InterPro" id="IPR013792">
    <property type="entry name" value="RNA3'P_cycl/enolpyr_Trfase_a/b"/>
</dbReference>